<dbReference type="EMBL" id="JAUYVU010000006">
    <property type="protein sequence ID" value="MDP2541578.1"/>
    <property type="molecule type" value="Genomic_DNA"/>
</dbReference>
<dbReference type="GO" id="GO:0005198">
    <property type="term" value="F:structural molecule activity"/>
    <property type="evidence" value="ECO:0007669"/>
    <property type="project" value="InterPro"/>
</dbReference>
<dbReference type="PANTHER" id="PTHR38009">
    <property type="entry name" value="CONSERVED HYPOTHETICAL PHAGE TAIL PROTEIN"/>
    <property type="match status" value="1"/>
</dbReference>
<dbReference type="AlphaFoldDB" id="A0A2G1BTN8"/>
<dbReference type="InterPro" id="IPR010667">
    <property type="entry name" value="Phage_T4_Gp19"/>
</dbReference>
<dbReference type="NCBIfam" id="TIGR02241">
    <property type="entry name" value="conserved hypothetical phage tail region protein"/>
    <property type="match status" value="1"/>
</dbReference>
<protein>
    <submittedName>
        <fullName evidence="2">Phage tail protein</fullName>
    </submittedName>
</protein>
<organism evidence="2 3">
    <name type="scientific">Tenacibaculum discolor</name>
    <dbReference type="NCBI Taxonomy" id="361581"/>
    <lineage>
        <taxon>Bacteria</taxon>
        <taxon>Pseudomonadati</taxon>
        <taxon>Bacteroidota</taxon>
        <taxon>Flavobacteriia</taxon>
        <taxon>Flavobacteriales</taxon>
        <taxon>Flavobacteriaceae</taxon>
        <taxon>Tenacibaculum</taxon>
    </lineage>
</organism>
<accession>A0A497YWX3</accession>
<evidence type="ECO:0000313" key="4">
    <source>
        <dbReference type="Proteomes" id="UP001242342"/>
    </source>
</evidence>
<dbReference type="RefSeq" id="WP_047790305.1">
    <property type="nucleotide sequence ID" value="NZ_JAUYVU010000006.1"/>
</dbReference>
<dbReference type="Pfam" id="PF06841">
    <property type="entry name" value="Phage_T4_gp19"/>
    <property type="match status" value="1"/>
</dbReference>
<accession>A0A2G1BTN8</accession>
<gene>
    <name evidence="2" type="ORF">CSC81_10045</name>
    <name evidence="1" type="ORF">Q8W23_08850</name>
</gene>
<dbReference type="EMBL" id="PDUU01000008">
    <property type="protein sequence ID" value="PHN97410.1"/>
    <property type="molecule type" value="Genomic_DNA"/>
</dbReference>
<dbReference type="PANTHER" id="PTHR38009:SF1">
    <property type="entry name" value="CONSERVED HYPOTHETICAL PHAGE TAIL PROTEIN"/>
    <property type="match status" value="1"/>
</dbReference>
<dbReference type="Proteomes" id="UP000222163">
    <property type="component" value="Unassembled WGS sequence"/>
</dbReference>
<sequence length="148" mass="16897">MAESYPMPKFSFEVTFGDTKFNCTEVSGLSFDNKVIEYRGGADKEYHKSKQPGLFEYSNITMKRGTFVDESKQFYKQWAKTVYFQEGGEQFRGDLTIKLLDETGQPAVVWEAQNAYITKVQPTDLKADGNEIAIETAEWAIEKLKMSS</sequence>
<dbReference type="Proteomes" id="UP001242342">
    <property type="component" value="Unassembled WGS sequence"/>
</dbReference>
<dbReference type="InterPro" id="IPR011747">
    <property type="entry name" value="CHP02241"/>
</dbReference>
<evidence type="ECO:0000313" key="3">
    <source>
        <dbReference type="Proteomes" id="UP000222163"/>
    </source>
</evidence>
<keyword evidence="4" id="KW-1185">Reference proteome</keyword>
<evidence type="ECO:0000313" key="1">
    <source>
        <dbReference type="EMBL" id="MDP2541578.1"/>
    </source>
</evidence>
<proteinExistence type="predicted"/>
<reference evidence="2" key="2">
    <citation type="submission" date="2017-10" db="EMBL/GenBank/DDBJ databases">
        <authorList>
            <person name="Enke T.N."/>
            <person name="Cordero O.X."/>
        </authorList>
    </citation>
    <scope>NUCLEOTIDE SEQUENCE</scope>
    <source>
        <strain evidence="2">4G03</strain>
    </source>
</reference>
<reference evidence="1 4" key="3">
    <citation type="submission" date="2023-07" db="EMBL/GenBank/DDBJ databases">
        <title>Genome content predicts the carbon catabolic preferences of heterotrophic bacteria.</title>
        <authorList>
            <person name="Gralka M."/>
        </authorList>
    </citation>
    <scope>NUCLEOTIDE SEQUENCE [LARGE SCALE GENOMIC DNA]</scope>
    <source>
        <strain evidence="1 4">4G03</strain>
    </source>
</reference>
<evidence type="ECO:0000313" key="2">
    <source>
        <dbReference type="EMBL" id="PHN97410.1"/>
    </source>
</evidence>
<name>A0A2G1BTN8_9FLAO</name>
<comment type="caution">
    <text evidence="2">The sequence shown here is derived from an EMBL/GenBank/DDBJ whole genome shotgun (WGS) entry which is preliminary data.</text>
</comment>
<reference evidence="2 3" key="1">
    <citation type="journal article" date="2016" name="Nat. Commun.">
        <title>Microbial interactions lead to rapid micro-scale successions on model marine particles.</title>
        <authorList>
            <person name="Datta M.S."/>
            <person name="Sliwerska E."/>
            <person name="Gore J."/>
            <person name="Polz M.F."/>
            <person name="Cordero O.X."/>
        </authorList>
    </citation>
    <scope>NUCLEOTIDE SEQUENCE [LARGE SCALE GENOMIC DNA]</scope>
    <source>
        <strain evidence="2 3">4G03</strain>
    </source>
</reference>